<dbReference type="GO" id="GO:0072686">
    <property type="term" value="C:mitotic spindle"/>
    <property type="evidence" value="ECO:0007669"/>
    <property type="project" value="TreeGrafter"/>
</dbReference>
<feature type="region of interest" description="Disordered" evidence="2">
    <location>
        <begin position="2044"/>
        <end position="2063"/>
    </location>
</feature>
<feature type="compositionally biased region" description="Polar residues" evidence="2">
    <location>
        <begin position="1687"/>
        <end position="1699"/>
    </location>
</feature>
<feature type="compositionally biased region" description="Low complexity" evidence="2">
    <location>
        <begin position="1048"/>
        <end position="1079"/>
    </location>
</feature>
<feature type="domain" description="MABP1/WDR62 second WD40" evidence="3">
    <location>
        <begin position="229"/>
        <end position="569"/>
    </location>
</feature>
<comment type="caution">
    <text evidence="4">The sequence shown here is derived from an EMBL/GenBank/DDBJ whole genome shotgun (WGS) entry which is preliminary data.</text>
</comment>
<dbReference type="Proteomes" id="UP001075354">
    <property type="component" value="Chromosome 14"/>
</dbReference>
<organism evidence="4 5">
    <name type="scientific">Megalurothrips usitatus</name>
    <name type="common">bean blossom thrips</name>
    <dbReference type="NCBI Taxonomy" id="439358"/>
    <lineage>
        <taxon>Eukaryota</taxon>
        <taxon>Metazoa</taxon>
        <taxon>Ecdysozoa</taxon>
        <taxon>Arthropoda</taxon>
        <taxon>Hexapoda</taxon>
        <taxon>Insecta</taxon>
        <taxon>Pterygota</taxon>
        <taxon>Neoptera</taxon>
        <taxon>Paraneoptera</taxon>
        <taxon>Thysanoptera</taxon>
        <taxon>Terebrantia</taxon>
        <taxon>Thripoidea</taxon>
        <taxon>Thripidae</taxon>
        <taxon>Megalurothrips</taxon>
    </lineage>
</organism>
<protein>
    <recommendedName>
        <fullName evidence="3">MABP1/WDR62 second WD40 domain-containing protein</fullName>
    </recommendedName>
</protein>
<feature type="region of interest" description="Disordered" evidence="2">
    <location>
        <begin position="1482"/>
        <end position="1699"/>
    </location>
</feature>
<dbReference type="InterPro" id="IPR056162">
    <property type="entry name" value="WD40_MABP1-WDR62_2nd"/>
</dbReference>
<feature type="compositionally biased region" description="Polar residues" evidence="2">
    <location>
        <begin position="1726"/>
        <end position="1745"/>
    </location>
</feature>
<feature type="compositionally biased region" description="Basic and acidic residues" evidence="2">
    <location>
        <begin position="771"/>
        <end position="784"/>
    </location>
</feature>
<feature type="compositionally biased region" description="Gly residues" evidence="2">
    <location>
        <begin position="1483"/>
        <end position="1496"/>
    </location>
</feature>
<dbReference type="GO" id="GO:0007099">
    <property type="term" value="P:centriole replication"/>
    <property type="evidence" value="ECO:0007669"/>
    <property type="project" value="TreeGrafter"/>
</dbReference>
<feature type="region of interest" description="Disordered" evidence="2">
    <location>
        <begin position="1956"/>
        <end position="2039"/>
    </location>
</feature>
<evidence type="ECO:0000256" key="1">
    <source>
        <dbReference type="PROSITE-ProRule" id="PRU00221"/>
    </source>
</evidence>
<feature type="compositionally biased region" description="Basic and acidic residues" evidence="2">
    <location>
        <begin position="694"/>
        <end position="715"/>
    </location>
</feature>
<sequence length="2217" mass="241673">MIVNVWDWRGNIKVASNKVSSKVKAVSFAENGNYFVTVGNRHVKFWYLEYSRAAKYKEPVPLMGRSAILGEQRNNYFCDVACGRGESGDSTYAITKSGLLCEFNNRRLLDKWVELRTTSANCMSVGEHHIFIGCADGIVRCFSPLTLQFITTLPRTHYLGVDVAQGLNISHMATHPNNAKYPDAIALAYDSQNHKLTCVYNDHSLYVWDVRDIKRVGKSHSFLYHSACIWGVEMFPEGVDEGMPPGSFVTCSSDDTIRIWNLDPNIDTTQDPTYRRNIYSNELLKVLYVDQELTYLKDLDLSTAEKTDSSYDGRNGVRSIRISPDGRHLASGDRAGNIRINEVRGLAETCRIEAHDAEVLCLEYTRQDSGHKLLASASRDRLIHVFSVEEDYNFVQTLDDHSSSITAVRFLNSHQQLQMVSCGADKSIIFRQLTGSPGGNNIQFSRGHNAAGKTTLYDMEVDCGQKHILTACQDRNIRVYNVTNGKHSKTFKGSVGEDGSLIKVVLDPSGIFVATSCTDKTLCVYDYYSGECMATMLGHSELVTGLRFTNDCKRLVSASGDGCIFVWKVPHDMVVTMHARLAQQAARAGRRNNKFINGIQIDNDGFGPPPPEMLDPNANSVDPHADYRFSVGQLPLWAKKQIKDDSGDASHTNLTNNRPIQPPKGRWAQRLDPTGITVKSVYDSDSVIPFPLQQEKRVDSDGSKDSSIDSGTEIRHYSDFRRETMLINKQGLQCDQADEFLPCPESMHELMNGEESHQVSRGKVTLSRGNDLSDLHRNRHHTDDSSIGSYKYEDMESTEHDGDVEDYSEGEGESTEPEHSQRLIYYPATEETSSVYTVNAMDVEELRRSQRRLRKNQRPERLSDLPLVSPSGVSGSQDSDDDDEEVSTPSADTAERNLMSMLSVSSESLDIMGQREKYLKNTFDSLSGAEQDKDSYSGKKSISSQYHGRVSTTPRNTAVINAAWQSRSEPETSRKREELKKRIEETRRKLQSVGYRSNLKSSQSIQDLSRYPEKERRNGPHRLLRPPGIGKDSSAKKQTKPAKPPKPKLLSKPSGKPASRTTPSIPTNENPTPNPNLNPQHSLSSSDTSSVPASKISLAAMTANRPSSLNLSGVNAVSTNKFRRANRALNTNILSLPESPVCDDLHSPTNSGAITDSEDAGKPGQKSHGIKNRSCSFYVDFNSVSLPSEMYRRKPMTRSTESILETPEPEPEGEAKDKNNEDKLSDAGSFSSDSLESTSEFGKPPRRCVSDYQIFNTSDMSELERFRSVSAAGQHGQDRQVGEVFLSQESILSDASQLSSSADFLQIDRHSSASFFLRNHETCRSTESILTDESDYQYLFQGIGTRHLRDSRSNAQSTESILTDDSEMQMPNSGGANSRRMPTYEDSGFETASQGLYQDENSHRGVFRTRSLHDTRSSRFGPGRERAGSPMVPDGAMLDSLEPMEFSGNLQAPVGAVSEPTSPPLYRSASLKAKPQSFFIPLDGGGSGGGSSGGGDAVNRRLSFPLSERKPPTNRPPTAPKPEIKVKPVIAHKPPKPRLKMGTIPGPGNRGQTKSALYSGGKQEDKGKTGTKGLPRELMSGSATWTKSRTPAKHIRGIEVKAVAPKDTVRTTTNSGQFFEKAERATVSPDSSNSDDVGSSIASKSKKESEKSQTTNEAISSVAKEISDCYGNSKEGSDSLDAKGPSSEDTGSNTLQPTVSHVKLLSKKFECSAPSRQKAWPRHMSRSPSVPCQGDTDTTVSVSFSRSEDGLSDCNDDSLAVVNWDSGSSTPATSSSCANSPKRLWPRPPGLTIPGHAPPPAASNQLAKRLALRQHNHHQLLPSKCVSAVDSDDGGTEPGGAMRRACSLSDLANPSPRRTPVQVSGKVSNHKTNNASRTLPRPGFKTGPAMTRSSSVGVLNQSDSESDLSLSHHPTPAIRMNGLMRPTISSQNKMAGGVGGKGRMTAKRGLSGAFSSMNLSQVGNHDDSSSEETSLVGKPRQRSSSIDRPTGAPMSLPPGGHSAIPHRRTLTAGQASNRFGGDREMMAPVPPPRPTRLRANNTANMSHQLDPSPQELPVKDTDSGVDVASAPLSHELISSITDQLMRTADTVVQLHKRLAMESTERSSQDPLLQGLEGAVGEAQRTLRLIAGGGSVMPTTNGMPMANGTSSSDPALANKLQDLVASGGSGSAVTMMQQYSDLLLSLVQQRVSAPASANPGQSPTSPSQAEASVQPATD</sequence>
<feature type="compositionally biased region" description="Basic and acidic residues" evidence="2">
    <location>
        <begin position="1411"/>
        <end position="1427"/>
    </location>
</feature>
<dbReference type="InterPro" id="IPR052779">
    <property type="entry name" value="WDR62"/>
</dbReference>
<dbReference type="SMART" id="SM00320">
    <property type="entry name" value="WD40"/>
    <property type="match status" value="10"/>
</dbReference>
<dbReference type="PANTHER" id="PTHR45589">
    <property type="entry name" value="WD REPEAT DOMAIN 62, ISOFORM G"/>
    <property type="match status" value="1"/>
</dbReference>
<feature type="region of interest" description="Disordered" evidence="2">
    <location>
        <begin position="1823"/>
        <end position="1920"/>
    </location>
</feature>
<feature type="compositionally biased region" description="Polar residues" evidence="2">
    <location>
        <begin position="994"/>
        <end position="1007"/>
    </location>
</feature>
<evidence type="ECO:0000313" key="5">
    <source>
        <dbReference type="Proteomes" id="UP001075354"/>
    </source>
</evidence>
<feature type="compositionally biased region" description="Basic residues" evidence="2">
    <location>
        <begin position="1037"/>
        <end position="1046"/>
    </location>
</feature>
<feature type="compositionally biased region" description="Pro residues" evidence="2">
    <location>
        <begin position="1786"/>
        <end position="1801"/>
    </location>
</feature>
<accession>A0AAV7X724</accession>
<feature type="region of interest" description="Disordered" evidence="2">
    <location>
        <begin position="2189"/>
        <end position="2217"/>
    </location>
</feature>
<feature type="compositionally biased region" description="Polar residues" evidence="2">
    <location>
        <begin position="1891"/>
        <end position="1901"/>
    </location>
</feature>
<dbReference type="PROSITE" id="PS50082">
    <property type="entry name" value="WD_REPEATS_2"/>
    <property type="match status" value="1"/>
</dbReference>
<feature type="region of interest" description="Disordered" evidence="2">
    <location>
        <begin position="753"/>
        <end position="820"/>
    </location>
</feature>
<feature type="repeat" description="WD" evidence="1">
    <location>
        <begin position="536"/>
        <end position="569"/>
    </location>
</feature>
<feature type="compositionally biased region" description="Polar residues" evidence="2">
    <location>
        <begin position="1861"/>
        <end position="1877"/>
    </location>
</feature>
<dbReference type="InterPro" id="IPR036322">
    <property type="entry name" value="WD40_repeat_dom_sf"/>
</dbReference>
<dbReference type="Gene3D" id="2.130.10.10">
    <property type="entry name" value="YVTN repeat-like/Quinoprotein amine dehydrogenase"/>
    <property type="match status" value="4"/>
</dbReference>
<feature type="region of interest" description="Disordered" evidence="2">
    <location>
        <begin position="1349"/>
        <end position="1431"/>
    </location>
</feature>
<dbReference type="InterPro" id="IPR015943">
    <property type="entry name" value="WD40/YVTN_repeat-like_dom_sf"/>
</dbReference>
<proteinExistence type="predicted"/>
<feature type="compositionally biased region" description="Low complexity" evidence="2">
    <location>
        <begin position="1229"/>
        <end position="1241"/>
    </location>
</feature>
<feature type="compositionally biased region" description="Polar residues" evidence="2">
    <location>
        <begin position="938"/>
        <end position="967"/>
    </location>
</feature>
<feature type="compositionally biased region" description="Basic and acidic residues" evidence="2">
    <location>
        <begin position="968"/>
        <end position="988"/>
    </location>
</feature>
<feature type="compositionally biased region" description="Polar residues" evidence="2">
    <location>
        <begin position="1628"/>
        <end position="1642"/>
    </location>
</feature>
<dbReference type="EMBL" id="JAPTSV010000014">
    <property type="protein sequence ID" value="KAJ1520502.1"/>
    <property type="molecule type" value="Genomic_DNA"/>
</dbReference>
<feature type="compositionally biased region" description="Polar residues" evidence="2">
    <location>
        <begin position="2197"/>
        <end position="2217"/>
    </location>
</feature>
<feature type="region of interest" description="Disordered" evidence="2">
    <location>
        <begin position="1192"/>
        <end position="1244"/>
    </location>
</feature>
<dbReference type="PANTHER" id="PTHR45589:SF1">
    <property type="entry name" value="WD REPEAT DOMAIN 62, ISOFORM G"/>
    <property type="match status" value="1"/>
</dbReference>
<feature type="compositionally biased region" description="Basic and acidic residues" evidence="2">
    <location>
        <begin position="791"/>
        <end position="801"/>
    </location>
</feature>
<feature type="compositionally biased region" description="Basic and acidic residues" evidence="2">
    <location>
        <begin position="1213"/>
        <end position="1225"/>
    </location>
</feature>
<dbReference type="SUPFAM" id="SSF50978">
    <property type="entry name" value="WD40 repeat-like"/>
    <property type="match status" value="2"/>
</dbReference>
<evidence type="ECO:0000259" key="3">
    <source>
        <dbReference type="Pfam" id="PF24782"/>
    </source>
</evidence>
<feature type="compositionally biased region" description="Polar residues" evidence="2">
    <location>
        <begin position="1080"/>
        <end position="1091"/>
    </location>
</feature>
<feature type="compositionally biased region" description="Acidic residues" evidence="2">
    <location>
        <begin position="802"/>
        <end position="815"/>
    </location>
</feature>
<keyword evidence="1" id="KW-0853">WD repeat</keyword>
<dbReference type="PROSITE" id="PS50294">
    <property type="entry name" value="WD_REPEATS_REGION"/>
    <property type="match status" value="1"/>
</dbReference>
<name>A0AAV7X724_9NEOP</name>
<evidence type="ECO:0000256" key="2">
    <source>
        <dbReference type="SAM" id="MobiDB-lite"/>
    </source>
</evidence>
<feature type="region of interest" description="Disordered" evidence="2">
    <location>
        <begin position="692"/>
        <end position="715"/>
    </location>
</feature>
<feature type="region of interest" description="Disordered" evidence="2">
    <location>
        <begin position="643"/>
        <end position="667"/>
    </location>
</feature>
<feature type="region of interest" description="Disordered" evidence="2">
    <location>
        <begin position="1144"/>
        <end position="1169"/>
    </location>
</feature>
<gene>
    <name evidence="4" type="ORF">ONE63_003627</name>
</gene>
<feature type="region of interest" description="Disordered" evidence="2">
    <location>
        <begin position="1712"/>
        <end position="1804"/>
    </location>
</feature>
<dbReference type="Pfam" id="PF24782">
    <property type="entry name" value="WD40_MABP1-WDR62_2nd"/>
    <property type="match status" value="1"/>
</dbReference>
<reference evidence="4" key="1">
    <citation type="submission" date="2022-12" db="EMBL/GenBank/DDBJ databases">
        <title>Chromosome-level genome assembly of the bean flower thrips Megalurothrips usitatus.</title>
        <authorList>
            <person name="Ma L."/>
            <person name="Liu Q."/>
            <person name="Li H."/>
            <person name="Cai W."/>
        </authorList>
    </citation>
    <scope>NUCLEOTIDE SEQUENCE</scope>
    <source>
        <strain evidence="4">Cailab_2022a</strain>
    </source>
</reference>
<feature type="region of interest" description="Disordered" evidence="2">
    <location>
        <begin position="926"/>
        <end position="1091"/>
    </location>
</feature>
<feature type="compositionally biased region" description="Polar residues" evidence="2">
    <location>
        <begin position="649"/>
        <end position="659"/>
    </location>
</feature>
<keyword evidence="5" id="KW-1185">Reference proteome</keyword>
<feature type="compositionally biased region" description="Low complexity" evidence="2">
    <location>
        <begin position="1766"/>
        <end position="1781"/>
    </location>
</feature>
<feature type="region of interest" description="Disordered" evidence="2">
    <location>
        <begin position="850"/>
        <end position="901"/>
    </location>
</feature>
<dbReference type="InterPro" id="IPR001680">
    <property type="entry name" value="WD40_rpt"/>
</dbReference>
<evidence type="ECO:0000313" key="4">
    <source>
        <dbReference type="EMBL" id="KAJ1520502.1"/>
    </source>
</evidence>